<dbReference type="GO" id="GO:0016787">
    <property type="term" value="F:hydrolase activity"/>
    <property type="evidence" value="ECO:0007669"/>
    <property type="project" value="UniProtKB-KW"/>
</dbReference>
<proteinExistence type="predicted"/>
<evidence type="ECO:0000313" key="1">
    <source>
        <dbReference type="EMBL" id="PHD67115.1"/>
    </source>
</evidence>
<reference evidence="1 2" key="1">
    <citation type="submission" date="2017-09" db="EMBL/GenBank/DDBJ databases">
        <title>Large-scale bioinformatics analysis of Bacillus genomes uncovers conserved roles of natural products in bacterial physiology.</title>
        <authorList>
            <consortium name="Agbiome Team Llc"/>
            <person name="Bleich R.M."/>
            <person name="Grubbs K.J."/>
            <person name="Santa Maria K.C."/>
            <person name="Allen S.E."/>
            <person name="Farag S."/>
            <person name="Shank E.A."/>
            <person name="Bowers A."/>
        </authorList>
    </citation>
    <scope>NUCLEOTIDE SEQUENCE [LARGE SCALE GENOMIC DNA]</scope>
    <source>
        <strain evidence="1 2">AFS044250</strain>
    </source>
</reference>
<dbReference type="EMBL" id="NUSQ01000096">
    <property type="protein sequence ID" value="PHD67115.1"/>
    <property type="molecule type" value="Genomic_DNA"/>
</dbReference>
<keyword evidence="1" id="KW-0378">Hydrolase</keyword>
<gene>
    <name evidence="1" type="ORF">COF40_20095</name>
</gene>
<sequence length="103" mass="11452">MLRILISMGSSVFLQRLFLYIVIFGLLLDFNPWYAVIVYISVAILSLILGIYSIVRSVRESANVTLLTIPIGVVTTLFSVVIIGFTVFAYFLPEGGIPPIIRL</sequence>
<organism evidence="1 2">
    <name type="scientific">Bacillus toyonensis</name>
    <dbReference type="NCBI Taxonomy" id="155322"/>
    <lineage>
        <taxon>Bacteria</taxon>
        <taxon>Bacillati</taxon>
        <taxon>Bacillota</taxon>
        <taxon>Bacilli</taxon>
        <taxon>Bacillales</taxon>
        <taxon>Bacillaceae</taxon>
        <taxon>Bacillus</taxon>
        <taxon>Bacillus cereus group</taxon>
    </lineage>
</organism>
<evidence type="ECO:0000313" key="2">
    <source>
        <dbReference type="Proteomes" id="UP000225997"/>
    </source>
</evidence>
<comment type="caution">
    <text evidence="1">The sequence shown here is derived from an EMBL/GenBank/DDBJ whole genome shotgun (WGS) entry which is preliminary data.</text>
</comment>
<name>A0A2B5XES0_9BACI</name>
<dbReference type="Proteomes" id="UP000225997">
    <property type="component" value="Unassembled WGS sequence"/>
</dbReference>
<dbReference type="AlphaFoldDB" id="A0A2B5XES0"/>
<protein>
    <submittedName>
        <fullName evidence="1">Alpha/beta hydrolase</fullName>
    </submittedName>
</protein>
<accession>A0A2B5XES0</accession>